<evidence type="ECO:0000259" key="2">
    <source>
        <dbReference type="Pfam" id="PF10536"/>
    </source>
</evidence>
<evidence type="ECO:0000313" key="3">
    <source>
        <dbReference type="EMBL" id="KAK5824391.1"/>
    </source>
</evidence>
<reference evidence="3 4" key="1">
    <citation type="submission" date="2023-03" db="EMBL/GenBank/DDBJ databases">
        <title>WGS of Gossypium arboreum.</title>
        <authorList>
            <person name="Yu D."/>
        </authorList>
    </citation>
    <scope>NUCLEOTIDE SEQUENCE [LARGE SCALE GENOMIC DNA]</scope>
    <source>
        <tissue evidence="3">Leaf</tissue>
    </source>
</reference>
<dbReference type="PANTHER" id="PTHR46033:SF8">
    <property type="entry name" value="PROTEIN MAINTENANCE OF MERISTEMS-LIKE"/>
    <property type="match status" value="1"/>
</dbReference>
<keyword evidence="4" id="KW-1185">Reference proteome</keyword>
<organism evidence="3 4">
    <name type="scientific">Gossypium arboreum</name>
    <name type="common">Tree cotton</name>
    <name type="synonym">Gossypium nanking</name>
    <dbReference type="NCBI Taxonomy" id="29729"/>
    <lineage>
        <taxon>Eukaryota</taxon>
        <taxon>Viridiplantae</taxon>
        <taxon>Streptophyta</taxon>
        <taxon>Embryophyta</taxon>
        <taxon>Tracheophyta</taxon>
        <taxon>Spermatophyta</taxon>
        <taxon>Magnoliopsida</taxon>
        <taxon>eudicotyledons</taxon>
        <taxon>Gunneridae</taxon>
        <taxon>Pentapetalae</taxon>
        <taxon>rosids</taxon>
        <taxon>malvids</taxon>
        <taxon>Malvales</taxon>
        <taxon>Malvaceae</taxon>
        <taxon>Malvoideae</taxon>
        <taxon>Gossypium</taxon>
    </lineage>
</organism>
<dbReference type="InterPro" id="IPR044824">
    <property type="entry name" value="MAIN-like"/>
</dbReference>
<dbReference type="Pfam" id="PF10536">
    <property type="entry name" value="PMD"/>
    <property type="match status" value="2"/>
</dbReference>
<dbReference type="InterPro" id="IPR044861">
    <property type="entry name" value="IPNS-like_FE2OG_OXY"/>
</dbReference>
<feature type="domain" description="Aminotransferase-like plant mobile" evidence="2">
    <location>
        <begin position="216"/>
        <end position="303"/>
    </location>
</feature>
<dbReference type="SUPFAM" id="SSF51197">
    <property type="entry name" value="Clavaminate synthase-like"/>
    <property type="match status" value="1"/>
</dbReference>
<sequence length="314" mass="35608">MEGLQVKKSGVWVPIRPLENAFVVNIGDIMEIVSNGVYPSVEHRATVNSVKERLSIVTVYSPRLDGDLGPAPTLLSPQTPPLLKRIGVADYFKGLPVDGSALTGSVQSADWGVICYDLLGVILDNIYGGWIEMGWLQDTFPEPGNDSTEVERIRYARAYIFEMIGGYLMSNLSRNLVHLRWLLKLVDFRATGKHSWGSVVLATLYREMCGATPPNKAKIGDIRLLLDQRSEAQFQWTPYEDLTIRPVILKEFFQNLNIWHVKVSLVNYAIVEMHQTDIVLQQFGFRQPIPKEVDVLDDKHRIDLRQTNTNWPVF</sequence>
<proteinExistence type="predicted"/>
<evidence type="ECO:0000259" key="1">
    <source>
        <dbReference type="Pfam" id="PF03171"/>
    </source>
</evidence>
<feature type="domain" description="Aminotransferase-like plant mobile" evidence="2">
    <location>
        <begin position="93"/>
        <end position="212"/>
    </location>
</feature>
<accession>A0ABR0PJB0</accession>
<comment type="caution">
    <text evidence="3">The sequence shown here is derived from an EMBL/GenBank/DDBJ whole genome shotgun (WGS) entry which is preliminary data.</text>
</comment>
<dbReference type="InterPro" id="IPR027443">
    <property type="entry name" value="IPNS-like_sf"/>
</dbReference>
<dbReference type="PANTHER" id="PTHR46033">
    <property type="entry name" value="PROTEIN MAIN-LIKE 2"/>
    <property type="match status" value="1"/>
</dbReference>
<name>A0ABR0PJB0_GOSAR</name>
<dbReference type="Proteomes" id="UP001358586">
    <property type="component" value="Chromosome 6"/>
</dbReference>
<protein>
    <submittedName>
        <fullName evidence="3">Uncharacterized protein</fullName>
    </submittedName>
</protein>
<gene>
    <name evidence="3" type="ORF">PVK06_019163</name>
</gene>
<dbReference type="EMBL" id="JARKNE010000006">
    <property type="protein sequence ID" value="KAK5824391.1"/>
    <property type="molecule type" value="Genomic_DNA"/>
</dbReference>
<dbReference type="InterPro" id="IPR019557">
    <property type="entry name" value="AminoTfrase-like_pln_mobile"/>
</dbReference>
<dbReference type="Gene3D" id="2.60.120.330">
    <property type="entry name" value="B-lactam Antibiotic, Isopenicillin N Synthase, Chain"/>
    <property type="match status" value="1"/>
</dbReference>
<dbReference type="Pfam" id="PF03171">
    <property type="entry name" value="2OG-FeII_Oxy"/>
    <property type="match status" value="1"/>
</dbReference>
<evidence type="ECO:0000313" key="4">
    <source>
        <dbReference type="Proteomes" id="UP001358586"/>
    </source>
</evidence>
<feature type="domain" description="Isopenicillin N synthase-like Fe(2+) 2OG dioxygenase" evidence="1">
    <location>
        <begin position="2"/>
        <end position="62"/>
    </location>
</feature>